<keyword evidence="1" id="KW-0245">EGF-like domain</keyword>
<dbReference type="CDD" id="cd00054">
    <property type="entry name" value="EGF_CA"/>
    <property type="match status" value="1"/>
</dbReference>
<dbReference type="InterPro" id="IPR000742">
    <property type="entry name" value="EGF"/>
</dbReference>
<dbReference type="OrthoDB" id="10045365at2759"/>
<dbReference type="EMBL" id="AMQN01009957">
    <property type="status" value="NOT_ANNOTATED_CDS"/>
    <property type="molecule type" value="Genomic_DNA"/>
</dbReference>
<keyword evidence="5" id="KW-1185">Reference proteome</keyword>
<dbReference type="EMBL" id="KB306678">
    <property type="protein sequence ID" value="ELT99640.1"/>
    <property type="molecule type" value="Genomic_DNA"/>
</dbReference>
<dbReference type="Proteomes" id="UP000014760">
    <property type="component" value="Unassembled WGS sequence"/>
</dbReference>
<dbReference type="SMART" id="SM00181">
    <property type="entry name" value="EGF"/>
    <property type="match status" value="1"/>
</dbReference>
<dbReference type="PROSITE" id="PS01186">
    <property type="entry name" value="EGF_2"/>
    <property type="match status" value="1"/>
</dbReference>
<dbReference type="EMBL" id="AMQN01009955">
    <property type="status" value="NOT_ANNOTATED_CDS"/>
    <property type="molecule type" value="Genomic_DNA"/>
</dbReference>
<evidence type="ECO:0000313" key="5">
    <source>
        <dbReference type="Proteomes" id="UP000014760"/>
    </source>
</evidence>
<gene>
    <name evidence="3" type="ORF">CAPTEDRAFT_227712</name>
</gene>
<dbReference type="SUPFAM" id="SSF57196">
    <property type="entry name" value="EGF/Laminin"/>
    <property type="match status" value="1"/>
</dbReference>
<feature type="disulfide bond" evidence="1">
    <location>
        <begin position="318"/>
        <end position="327"/>
    </location>
</feature>
<sequence length="361" mass="40484">MATDETKCTYISAAITTKEYRVYFTPLNDTVAAHIHRGGIYIRQQSDFKGFPVYKHERLNEYLYYLRGNLFGGYWAIGDRIGGADASLSVQTTARRPEDAQESWHAWDTRTSSWVDIGAGRMSCVRDDFMTCSSGEIQISGLDESDESQLHRMGTYQVTNQTNSLRPVYSMVENAEEYFFYQDGIWIIGPTVGTISGGLFTRDEAWKPEHIIAPWVLFTGRYFKQVPQIAIKCKEYPSNSVPYSAFEEGPQLAELLLEAAVDAEPEDSELYTTKSPRFTTMRSPGARMEERTDACNPTPCKNDGHCELTTGNSYVCTCPAGFFGPQCNTVRPMPLTGKVSNRERNIDLASALEAIGRGQHP</sequence>
<dbReference type="EnsemblMetazoa" id="CapteT227712">
    <property type="protein sequence ID" value="CapteP227712"/>
    <property type="gene ID" value="CapteG227712"/>
</dbReference>
<reference evidence="3 5" key="2">
    <citation type="journal article" date="2013" name="Nature">
        <title>Insights into bilaterian evolution from three spiralian genomes.</title>
        <authorList>
            <person name="Simakov O."/>
            <person name="Marletaz F."/>
            <person name="Cho S.J."/>
            <person name="Edsinger-Gonzales E."/>
            <person name="Havlak P."/>
            <person name="Hellsten U."/>
            <person name="Kuo D.H."/>
            <person name="Larsson T."/>
            <person name="Lv J."/>
            <person name="Arendt D."/>
            <person name="Savage R."/>
            <person name="Osoegawa K."/>
            <person name="de Jong P."/>
            <person name="Grimwood J."/>
            <person name="Chapman J.A."/>
            <person name="Shapiro H."/>
            <person name="Aerts A."/>
            <person name="Otillar R.P."/>
            <person name="Terry A.Y."/>
            <person name="Boore J.L."/>
            <person name="Grigoriev I.V."/>
            <person name="Lindberg D.R."/>
            <person name="Seaver E.C."/>
            <person name="Weisblat D.A."/>
            <person name="Putnam N.H."/>
            <person name="Rokhsar D.S."/>
        </authorList>
    </citation>
    <scope>NUCLEOTIDE SEQUENCE</scope>
    <source>
        <strain evidence="3 5">I ESC-2004</strain>
    </source>
</reference>
<evidence type="ECO:0000313" key="4">
    <source>
        <dbReference type="EnsemblMetazoa" id="CapteP227712"/>
    </source>
</evidence>
<evidence type="ECO:0000256" key="1">
    <source>
        <dbReference type="PROSITE-ProRule" id="PRU00076"/>
    </source>
</evidence>
<feature type="domain" description="EGF-like" evidence="2">
    <location>
        <begin position="291"/>
        <end position="328"/>
    </location>
</feature>
<evidence type="ECO:0000313" key="3">
    <source>
        <dbReference type="EMBL" id="ELT99640.1"/>
    </source>
</evidence>
<dbReference type="Pfam" id="PF00008">
    <property type="entry name" value="EGF"/>
    <property type="match status" value="1"/>
</dbReference>
<dbReference type="PROSITE" id="PS50026">
    <property type="entry name" value="EGF_3"/>
    <property type="match status" value="1"/>
</dbReference>
<comment type="caution">
    <text evidence="1">Lacks conserved residue(s) required for the propagation of feature annotation.</text>
</comment>
<dbReference type="HOGENOM" id="CLU_767789_0_0_1"/>
<name>R7U930_CAPTE</name>
<accession>R7U930</accession>
<proteinExistence type="predicted"/>
<evidence type="ECO:0000259" key="2">
    <source>
        <dbReference type="PROSITE" id="PS50026"/>
    </source>
</evidence>
<protein>
    <recommendedName>
        <fullName evidence="2">EGF-like domain-containing protein</fullName>
    </recommendedName>
</protein>
<organism evidence="3">
    <name type="scientific">Capitella teleta</name>
    <name type="common">Polychaete worm</name>
    <dbReference type="NCBI Taxonomy" id="283909"/>
    <lineage>
        <taxon>Eukaryota</taxon>
        <taxon>Metazoa</taxon>
        <taxon>Spiralia</taxon>
        <taxon>Lophotrochozoa</taxon>
        <taxon>Annelida</taxon>
        <taxon>Polychaeta</taxon>
        <taxon>Sedentaria</taxon>
        <taxon>Scolecida</taxon>
        <taxon>Capitellidae</taxon>
        <taxon>Capitella</taxon>
    </lineage>
</organism>
<dbReference type="OMA" id="MANMLCA"/>
<dbReference type="Gene3D" id="2.10.25.10">
    <property type="entry name" value="Laminin"/>
    <property type="match status" value="1"/>
</dbReference>
<dbReference type="EMBL" id="AMQN01009956">
    <property type="status" value="NOT_ANNOTATED_CDS"/>
    <property type="molecule type" value="Genomic_DNA"/>
</dbReference>
<reference evidence="4" key="3">
    <citation type="submission" date="2015-06" db="UniProtKB">
        <authorList>
            <consortium name="EnsemblMetazoa"/>
        </authorList>
    </citation>
    <scope>IDENTIFICATION</scope>
</reference>
<keyword evidence="1" id="KW-1015">Disulfide bond</keyword>
<dbReference type="AlphaFoldDB" id="R7U930"/>
<reference evidence="5" key="1">
    <citation type="submission" date="2012-12" db="EMBL/GenBank/DDBJ databases">
        <authorList>
            <person name="Hellsten U."/>
            <person name="Grimwood J."/>
            <person name="Chapman J.A."/>
            <person name="Shapiro H."/>
            <person name="Aerts A."/>
            <person name="Otillar R.P."/>
            <person name="Terry A.Y."/>
            <person name="Boore J.L."/>
            <person name="Simakov O."/>
            <person name="Marletaz F."/>
            <person name="Cho S.-J."/>
            <person name="Edsinger-Gonzales E."/>
            <person name="Havlak P."/>
            <person name="Kuo D.-H."/>
            <person name="Larsson T."/>
            <person name="Lv J."/>
            <person name="Arendt D."/>
            <person name="Savage R."/>
            <person name="Osoegawa K."/>
            <person name="de Jong P."/>
            <person name="Lindberg D.R."/>
            <person name="Seaver E.C."/>
            <person name="Weisblat D.A."/>
            <person name="Putnam N.H."/>
            <person name="Grigoriev I.V."/>
            <person name="Rokhsar D.S."/>
        </authorList>
    </citation>
    <scope>NUCLEOTIDE SEQUENCE</scope>
    <source>
        <strain evidence="5">I ESC-2004</strain>
    </source>
</reference>
<dbReference type="PROSITE" id="PS00022">
    <property type="entry name" value="EGF_1"/>
    <property type="match status" value="1"/>
</dbReference>
<dbReference type="STRING" id="283909.R7U930"/>